<dbReference type="HOGENOM" id="CLU_033546_1_2_1"/>
<comment type="pathway">
    <text evidence="2">Metabolic intermediate biosynthesis; 5-phospho-alpha-D-ribose 1-diphosphate biosynthesis; 5-phospho-alpha-D-ribose 1-diphosphate from D-ribose 5-phosphate (route I): step 1/1.</text>
</comment>
<evidence type="ECO:0000256" key="11">
    <source>
        <dbReference type="ARBA" id="ARBA00022777"/>
    </source>
</evidence>
<organism evidence="19 20">
    <name type="scientific">Stachybotrys chartarum (strain CBS 109288 / IBT 7711)</name>
    <name type="common">Toxic black mold</name>
    <name type="synonym">Stilbospora chartarum</name>
    <dbReference type="NCBI Taxonomy" id="1280523"/>
    <lineage>
        <taxon>Eukaryota</taxon>
        <taxon>Fungi</taxon>
        <taxon>Dikarya</taxon>
        <taxon>Ascomycota</taxon>
        <taxon>Pezizomycotina</taxon>
        <taxon>Sordariomycetes</taxon>
        <taxon>Hypocreomycetidae</taxon>
        <taxon>Hypocreales</taxon>
        <taxon>Stachybotryaceae</taxon>
        <taxon>Stachybotrys</taxon>
    </lineage>
</organism>
<evidence type="ECO:0000256" key="8">
    <source>
        <dbReference type="ARBA" id="ARBA00022723"/>
    </source>
</evidence>
<dbReference type="GO" id="GO:0006015">
    <property type="term" value="P:5-phosphoribose 1-diphosphate biosynthetic process"/>
    <property type="evidence" value="ECO:0007669"/>
    <property type="project" value="TreeGrafter"/>
</dbReference>
<keyword evidence="9" id="KW-0545">Nucleotide biosynthesis</keyword>
<feature type="compositionally biased region" description="Polar residues" evidence="17">
    <location>
        <begin position="315"/>
        <end position="331"/>
    </location>
</feature>
<sequence length="545" mass="59514">MSETERLQIRKLKTLPIAKLDLNFPFLSNNNRLPVCSVPSPPPSDGPAAMRNTLIFAGTSCPVLTGQICENLGMHPASAELTQFSNGETSVRILTSVREKDVFVVQSGSPRINDSLMELLIMISACKGGSANKITAVIPYFPYSRQSKKKSHRGAITARMIANLLDVAGVKHVITIDLHASQMQGFFKCPVDNLHAEPIIAKWIKRNVKNWRDAVVVSKNAGGTKRVTSLADALKLNFGIVTTDRRRTTNMSASMIMNHLGGSMRQPALETTVEDGRIASLEVKTTTDVDKTPNAPHRTVADASGSPTHPRASQARASSGNRSSTAGQNVTPPRRSPDPSVEDEDEYNDRRAQEVTQARLVRGHIVGDDHPSPTVSADTSMPDDDPMVMSHASSLFFPERQSLGGSGDAVGSSDEEDNALQNPRIEHMITLVGDVRNRTVFIVDDMIDKPGSWIAAAETVMMRGFAKKVYCIATHGVFGGDCLEQLQACECIDTVVVTNSFPIPMERARNNNKLVVLDLSFMLAEAIRRNHYGETISPLFQHYDD</sequence>
<keyword evidence="11" id="KW-0418">Kinase</keyword>
<dbReference type="SMART" id="SM01400">
    <property type="entry name" value="Pribosyltran_N"/>
    <property type="match status" value="1"/>
</dbReference>
<dbReference type="EMBL" id="KL648650">
    <property type="protein sequence ID" value="KEY66599.1"/>
    <property type="molecule type" value="Genomic_DNA"/>
</dbReference>
<accession>A0A084AMS0</accession>
<dbReference type="Gene3D" id="3.40.50.2020">
    <property type="match status" value="3"/>
</dbReference>
<dbReference type="GO" id="GO:0004749">
    <property type="term" value="F:ribose phosphate diphosphokinase activity"/>
    <property type="evidence" value="ECO:0007669"/>
    <property type="project" value="UniProtKB-EC"/>
</dbReference>
<dbReference type="PANTHER" id="PTHR10210">
    <property type="entry name" value="RIBOSE-PHOSPHATE DIPHOSPHOKINASE FAMILY MEMBER"/>
    <property type="match status" value="1"/>
</dbReference>
<dbReference type="PANTHER" id="PTHR10210:SF57">
    <property type="entry name" value="RIBOSE-PHOSPHATE DIPHOSPHOKINASE"/>
    <property type="match status" value="1"/>
</dbReference>
<dbReference type="GO" id="GO:0016301">
    <property type="term" value="F:kinase activity"/>
    <property type="evidence" value="ECO:0007669"/>
    <property type="project" value="UniProtKB-KW"/>
</dbReference>
<dbReference type="InterPro" id="IPR005946">
    <property type="entry name" value="Rib-P_diPkinase"/>
</dbReference>
<evidence type="ECO:0000256" key="15">
    <source>
        <dbReference type="ARBA" id="ARBA00049535"/>
    </source>
</evidence>
<feature type="domain" description="Ribose-phosphate pyrophosphokinase N-terminal" evidence="18">
    <location>
        <begin position="54"/>
        <end position="169"/>
    </location>
</feature>
<proteinExistence type="inferred from homology"/>
<dbReference type="GO" id="GO:0000287">
    <property type="term" value="F:magnesium ion binding"/>
    <property type="evidence" value="ECO:0007669"/>
    <property type="project" value="InterPro"/>
</dbReference>
<comment type="subcellular location">
    <subcellularLocation>
        <location evidence="1">Cytoplasm</location>
    </subcellularLocation>
</comment>
<reference evidence="19 20" key="1">
    <citation type="journal article" date="2014" name="BMC Genomics">
        <title>Comparative genome sequencing reveals chemotype-specific gene clusters in the toxigenic black mold Stachybotrys.</title>
        <authorList>
            <person name="Semeiks J."/>
            <person name="Borek D."/>
            <person name="Otwinowski Z."/>
            <person name="Grishin N.V."/>
        </authorList>
    </citation>
    <scope>NUCLEOTIDE SEQUENCE [LARGE SCALE GENOMIC DNA]</scope>
    <source>
        <strain evidence="20">CBS 109288 / IBT 7711</strain>
    </source>
</reference>
<feature type="region of interest" description="Disordered" evidence="17">
    <location>
        <begin position="281"/>
        <end position="379"/>
    </location>
</feature>
<comment type="similarity">
    <text evidence="3">Belongs to the ribose-phosphate pyrophosphokinase family.</text>
</comment>
<evidence type="ECO:0000256" key="14">
    <source>
        <dbReference type="ARBA" id="ARBA00040334"/>
    </source>
</evidence>
<dbReference type="CDD" id="cd06223">
    <property type="entry name" value="PRTases_typeI"/>
    <property type="match status" value="2"/>
</dbReference>
<evidence type="ECO:0000256" key="2">
    <source>
        <dbReference type="ARBA" id="ARBA00004996"/>
    </source>
</evidence>
<keyword evidence="12" id="KW-0067">ATP-binding</keyword>
<dbReference type="InterPro" id="IPR000836">
    <property type="entry name" value="PRTase_dom"/>
</dbReference>
<dbReference type="EC" id="2.7.6.1" evidence="4"/>
<evidence type="ECO:0000256" key="1">
    <source>
        <dbReference type="ARBA" id="ARBA00004496"/>
    </source>
</evidence>
<evidence type="ECO:0000259" key="18">
    <source>
        <dbReference type="Pfam" id="PF13793"/>
    </source>
</evidence>
<evidence type="ECO:0000256" key="10">
    <source>
        <dbReference type="ARBA" id="ARBA00022741"/>
    </source>
</evidence>
<dbReference type="InterPro" id="IPR029099">
    <property type="entry name" value="Pribosyltran_N"/>
</dbReference>
<evidence type="ECO:0000256" key="3">
    <source>
        <dbReference type="ARBA" id="ARBA00006478"/>
    </source>
</evidence>
<dbReference type="Proteomes" id="UP000028045">
    <property type="component" value="Unassembled WGS sequence"/>
</dbReference>
<dbReference type="InterPro" id="IPR000842">
    <property type="entry name" value="PRib_PP_synth_CS"/>
</dbReference>
<keyword evidence="7" id="KW-0808">Transferase</keyword>
<evidence type="ECO:0000313" key="20">
    <source>
        <dbReference type="Proteomes" id="UP000028045"/>
    </source>
</evidence>
<dbReference type="Pfam" id="PF13793">
    <property type="entry name" value="Pribosyltran_N"/>
    <property type="match status" value="1"/>
</dbReference>
<dbReference type="SUPFAM" id="SSF53271">
    <property type="entry name" value="PRTase-like"/>
    <property type="match status" value="2"/>
</dbReference>
<dbReference type="InterPro" id="IPR029057">
    <property type="entry name" value="PRTase-like"/>
</dbReference>
<evidence type="ECO:0000256" key="7">
    <source>
        <dbReference type="ARBA" id="ARBA00022679"/>
    </source>
</evidence>
<keyword evidence="8" id="KW-0479">Metal-binding</keyword>
<evidence type="ECO:0000256" key="4">
    <source>
        <dbReference type="ARBA" id="ARBA00013247"/>
    </source>
</evidence>
<dbReference type="GO" id="GO:0006164">
    <property type="term" value="P:purine nucleotide biosynthetic process"/>
    <property type="evidence" value="ECO:0007669"/>
    <property type="project" value="TreeGrafter"/>
</dbReference>
<dbReference type="PROSITE" id="PS00114">
    <property type="entry name" value="PRPP_SYNTHASE"/>
    <property type="match status" value="1"/>
</dbReference>
<evidence type="ECO:0000313" key="19">
    <source>
        <dbReference type="EMBL" id="KEY66599.1"/>
    </source>
</evidence>
<keyword evidence="10" id="KW-0547">Nucleotide-binding</keyword>
<evidence type="ECO:0000256" key="12">
    <source>
        <dbReference type="ARBA" id="ARBA00022840"/>
    </source>
</evidence>
<dbReference type="FunFam" id="3.40.50.2020:FF:000043">
    <property type="entry name" value="Ribose-phosphate pyrophosphokinase 1"/>
    <property type="match status" value="1"/>
</dbReference>
<dbReference type="FunFam" id="3.40.50.2020:FF:000017">
    <property type="entry name" value="Ribose-phosphate pyrophosphokinase 1"/>
    <property type="match status" value="1"/>
</dbReference>
<comment type="catalytic activity">
    <reaction evidence="15">
        <text>D-ribose 5-phosphate + ATP = 5-phospho-alpha-D-ribose 1-diphosphate + AMP + H(+)</text>
        <dbReference type="Rhea" id="RHEA:15609"/>
        <dbReference type="ChEBI" id="CHEBI:15378"/>
        <dbReference type="ChEBI" id="CHEBI:30616"/>
        <dbReference type="ChEBI" id="CHEBI:58017"/>
        <dbReference type="ChEBI" id="CHEBI:78346"/>
        <dbReference type="ChEBI" id="CHEBI:456215"/>
        <dbReference type="EC" id="2.7.6.1"/>
    </reaction>
</comment>
<dbReference type="NCBIfam" id="TIGR01251">
    <property type="entry name" value="ribP_PPkin"/>
    <property type="match status" value="1"/>
</dbReference>
<dbReference type="GO" id="GO:0005524">
    <property type="term" value="F:ATP binding"/>
    <property type="evidence" value="ECO:0007669"/>
    <property type="project" value="UniProtKB-KW"/>
</dbReference>
<evidence type="ECO:0000256" key="9">
    <source>
        <dbReference type="ARBA" id="ARBA00022727"/>
    </source>
</evidence>
<keyword evidence="13" id="KW-0460">Magnesium</keyword>
<keyword evidence="20" id="KW-1185">Reference proteome</keyword>
<dbReference type="GO" id="GO:0009156">
    <property type="term" value="P:ribonucleoside monophosphate biosynthetic process"/>
    <property type="evidence" value="ECO:0007669"/>
    <property type="project" value="InterPro"/>
</dbReference>
<evidence type="ECO:0000256" key="17">
    <source>
        <dbReference type="SAM" id="MobiDB-lite"/>
    </source>
</evidence>
<dbReference type="Pfam" id="PF14572">
    <property type="entry name" value="Pribosyl_synth"/>
    <property type="match status" value="1"/>
</dbReference>
<gene>
    <name evidence="19" type="ORF">S7711_01893</name>
</gene>
<dbReference type="AlphaFoldDB" id="A0A084AMS0"/>
<dbReference type="GO" id="GO:0002189">
    <property type="term" value="C:ribose phosphate diphosphokinase complex"/>
    <property type="evidence" value="ECO:0007669"/>
    <property type="project" value="UniProtKB-ARBA"/>
</dbReference>
<evidence type="ECO:0000256" key="5">
    <source>
        <dbReference type="ARBA" id="ARBA00022490"/>
    </source>
</evidence>
<keyword evidence="5" id="KW-0963">Cytoplasm</keyword>
<evidence type="ECO:0000256" key="16">
    <source>
        <dbReference type="ARBA" id="ARBA00077829"/>
    </source>
</evidence>
<evidence type="ECO:0000256" key="13">
    <source>
        <dbReference type="ARBA" id="ARBA00022842"/>
    </source>
</evidence>
<dbReference type="GO" id="GO:0005737">
    <property type="term" value="C:cytoplasm"/>
    <property type="evidence" value="ECO:0007669"/>
    <property type="project" value="UniProtKB-SubCell"/>
</dbReference>
<protein>
    <recommendedName>
        <fullName evidence="14">Ribose-phosphate pyrophosphokinase 1</fullName>
        <ecNumber evidence="4">2.7.6.1</ecNumber>
    </recommendedName>
    <alternativeName>
        <fullName evidence="16">Phosphoribosyl pyrophosphate synthase 1</fullName>
    </alternativeName>
</protein>
<name>A0A084AMS0_STACB</name>
<evidence type="ECO:0000256" key="6">
    <source>
        <dbReference type="ARBA" id="ARBA00022553"/>
    </source>
</evidence>
<dbReference type="OrthoDB" id="413572at2759"/>
<keyword evidence="6" id="KW-0597">Phosphoprotein</keyword>